<proteinExistence type="predicted"/>
<dbReference type="EMBL" id="BARU01005395">
    <property type="protein sequence ID" value="GAH35742.1"/>
    <property type="molecule type" value="Genomic_DNA"/>
</dbReference>
<sequence>MAVELHEDQPLVEPTAAWPRQLWIPMISQPYAVGQSINPAELQLGERAWGTRQIPTDFTALSRLDMVMYPSFTQNYTMSTRISFGQCGELLNAHTAVFAPAIPMVLNTFLCYDLLALFAVLLANLVPGDNVRVHTTNGTGAVVFVYGLDMRYT</sequence>
<dbReference type="AlphaFoldDB" id="X1ET29"/>
<reference evidence="1" key="1">
    <citation type="journal article" date="2014" name="Front. Microbiol.">
        <title>High frequency of phylogenetically diverse reductive dehalogenase-homologous genes in deep subseafloor sedimentary metagenomes.</title>
        <authorList>
            <person name="Kawai M."/>
            <person name="Futagami T."/>
            <person name="Toyoda A."/>
            <person name="Takaki Y."/>
            <person name="Nishi S."/>
            <person name="Hori S."/>
            <person name="Arai W."/>
            <person name="Tsubouchi T."/>
            <person name="Morono Y."/>
            <person name="Uchiyama I."/>
            <person name="Ito T."/>
            <person name="Fujiyama A."/>
            <person name="Inagaki F."/>
            <person name="Takami H."/>
        </authorList>
    </citation>
    <scope>NUCLEOTIDE SEQUENCE</scope>
    <source>
        <strain evidence="1">Expedition CK06-06</strain>
    </source>
</reference>
<accession>X1ET29</accession>
<organism evidence="1">
    <name type="scientific">marine sediment metagenome</name>
    <dbReference type="NCBI Taxonomy" id="412755"/>
    <lineage>
        <taxon>unclassified sequences</taxon>
        <taxon>metagenomes</taxon>
        <taxon>ecological metagenomes</taxon>
    </lineage>
</organism>
<gene>
    <name evidence="1" type="ORF">S03H2_10493</name>
</gene>
<name>X1ET29_9ZZZZ</name>
<evidence type="ECO:0000313" key="1">
    <source>
        <dbReference type="EMBL" id="GAH35742.1"/>
    </source>
</evidence>
<comment type="caution">
    <text evidence="1">The sequence shown here is derived from an EMBL/GenBank/DDBJ whole genome shotgun (WGS) entry which is preliminary data.</text>
</comment>
<protein>
    <submittedName>
        <fullName evidence="1">Uncharacterized protein</fullName>
    </submittedName>
</protein>